<dbReference type="AlphaFoldDB" id="A0A410WVA9"/>
<sequence length="208" mass="22722">MKCEDVQEWLLECIEGTASELRRQAVRVHSDSCKRCSEQFLAWQECRDLIRLSLRTDTPVPRVSIADSVMQRIGAYEPWRYPAEAGAAASSGRAGKFRGAGRLAASFCLLLFVGVLLCLSLNSSPAFLGKGLSLTYEHAYAGSPGMEGASAMNGRTMKQAVAGLNVSAVMPNKSTFVLPPYVHHLIALSLIGLFASFLFHAWIQRGKR</sequence>
<feature type="transmembrane region" description="Helical" evidence="1">
    <location>
        <begin position="181"/>
        <end position="203"/>
    </location>
</feature>
<feature type="transmembrane region" description="Helical" evidence="1">
    <location>
        <begin position="103"/>
        <end position="122"/>
    </location>
</feature>
<gene>
    <name evidence="2" type="ORF">M5X16_01355</name>
    <name evidence="3" type="ORF">PC41400_11860</name>
</gene>
<dbReference type="OrthoDB" id="2679416at2"/>
<protein>
    <submittedName>
        <fullName evidence="2">Zf-HC2 domain-containing protein</fullName>
    </submittedName>
</protein>
<name>A0A410WVA9_9BACL</name>
<keyword evidence="1" id="KW-0472">Membrane</keyword>
<evidence type="ECO:0000256" key="1">
    <source>
        <dbReference type="SAM" id="Phobius"/>
    </source>
</evidence>
<dbReference type="Proteomes" id="UP001527202">
    <property type="component" value="Unassembled WGS sequence"/>
</dbReference>
<reference evidence="3 4" key="1">
    <citation type="submission" date="2018-01" db="EMBL/GenBank/DDBJ databases">
        <title>The whole genome sequencing and assembly of Paenibacillus chitinolyticus KCCM 41400 strain.</title>
        <authorList>
            <person name="Kim J.-Y."/>
            <person name="Park M.-K."/>
            <person name="Lee Y.-J."/>
            <person name="Yi H."/>
            <person name="Bahn Y.-S."/>
            <person name="Kim J.F."/>
            <person name="Lee D.-W."/>
        </authorList>
    </citation>
    <scope>NUCLEOTIDE SEQUENCE [LARGE SCALE GENOMIC DNA]</scope>
    <source>
        <strain evidence="3 4">KCCM 41400</strain>
    </source>
</reference>
<dbReference type="KEGG" id="pchi:PC41400_11860"/>
<proteinExistence type="predicted"/>
<dbReference type="RefSeq" id="WP_042228427.1">
    <property type="nucleotide sequence ID" value="NZ_CP026520.1"/>
</dbReference>
<evidence type="ECO:0000313" key="2">
    <source>
        <dbReference type="EMBL" id="MCY9594426.1"/>
    </source>
</evidence>
<dbReference type="EMBL" id="CP026520">
    <property type="protein sequence ID" value="QAV18325.1"/>
    <property type="molecule type" value="Genomic_DNA"/>
</dbReference>
<reference evidence="2 5" key="2">
    <citation type="submission" date="2022-05" db="EMBL/GenBank/DDBJ databases">
        <title>Genome Sequencing of Bee-Associated Microbes.</title>
        <authorList>
            <person name="Dunlap C."/>
        </authorList>
    </citation>
    <scope>NUCLEOTIDE SEQUENCE [LARGE SCALE GENOMIC DNA]</scope>
    <source>
        <strain evidence="2 5">NRRL B-23120</strain>
    </source>
</reference>
<organism evidence="3 4">
    <name type="scientific">Paenibacillus chitinolyticus</name>
    <dbReference type="NCBI Taxonomy" id="79263"/>
    <lineage>
        <taxon>Bacteria</taxon>
        <taxon>Bacillati</taxon>
        <taxon>Bacillota</taxon>
        <taxon>Bacilli</taxon>
        <taxon>Bacillales</taxon>
        <taxon>Paenibacillaceae</taxon>
        <taxon>Paenibacillus</taxon>
    </lineage>
</organism>
<accession>A0A410WVA9</accession>
<evidence type="ECO:0000313" key="4">
    <source>
        <dbReference type="Proteomes" id="UP000288943"/>
    </source>
</evidence>
<dbReference type="Proteomes" id="UP000288943">
    <property type="component" value="Chromosome"/>
</dbReference>
<keyword evidence="1" id="KW-1133">Transmembrane helix</keyword>
<keyword evidence="1" id="KW-0812">Transmembrane</keyword>
<dbReference type="EMBL" id="JAMDMJ010000001">
    <property type="protein sequence ID" value="MCY9594426.1"/>
    <property type="molecule type" value="Genomic_DNA"/>
</dbReference>
<evidence type="ECO:0000313" key="3">
    <source>
        <dbReference type="EMBL" id="QAV18325.1"/>
    </source>
</evidence>
<evidence type="ECO:0000313" key="5">
    <source>
        <dbReference type="Proteomes" id="UP001527202"/>
    </source>
</evidence>
<dbReference type="GeneID" id="95375504"/>
<keyword evidence="5" id="KW-1185">Reference proteome</keyword>